<evidence type="ECO:0000313" key="2">
    <source>
        <dbReference type="EMBL" id="HIU30206.1"/>
    </source>
</evidence>
<comment type="caution">
    <text evidence="2">The sequence shown here is derived from an EMBL/GenBank/DDBJ whole genome shotgun (WGS) entry which is preliminary data.</text>
</comment>
<reference evidence="2" key="2">
    <citation type="journal article" date="2021" name="PeerJ">
        <title>Extensive microbial diversity within the chicken gut microbiome revealed by metagenomics and culture.</title>
        <authorList>
            <person name="Gilroy R."/>
            <person name="Ravi A."/>
            <person name="Getino M."/>
            <person name="Pursley I."/>
            <person name="Horton D.L."/>
            <person name="Alikhan N.F."/>
            <person name="Baker D."/>
            <person name="Gharbi K."/>
            <person name="Hall N."/>
            <person name="Watson M."/>
            <person name="Adriaenssens E.M."/>
            <person name="Foster-Nyarko E."/>
            <person name="Jarju S."/>
            <person name="Secka A."/>
            <person name="Antonio M."/>
            <person name="Oren A."/>
            <person name="Chaudhuri R.R."/>
            <person name="La Ragione R."/>
            <person name="Hildebrand F."/>
            <person name="Pallen M.J."/>
        </authorList>
    </citation>
    <scope>NUCLEOTIDE SEQUENCE</scope>
    <source>
        <strain evidence="2">CHK195-4489</strain>
    </source>
</reference>
<dbReference type="EMBL" id="DVMM01000172">
    <property type="protein sequence ID" value="HIU30206.1"/>
    <property type="molecule type" value="Genomic_DNA"/>
</dbReference>
<evidence type="ECO:0000256" key="1">
    <source>
        <dbReference type="SAM" id="MobiDB-lite"/>
    </source>
</evidence>
<organism evidence="2 3">
    <name type="scientific">Candidatus Egerieisoma faecipullorum</name>
    <dbReference type="NCBI Taxonomy" id="2840963"/>
    <lineage>
        <taxon>Bacteria</taxon>
        <taxon>Bacillati</taxon>
        <taxon>Bacillota</taxon>
        <taxon>Clostridia</taxon>
        <taxon>Eubacteriales</taxon>
        <taxon>Clostridiaceae</taxon>
        <taxon>Clostridiaceae incertae sedis</taxon>
        <taxon>Candidatus Egerieisoma</taxon>
    </lineage>
</organism>
<evidence type="ECO:0000313" key="3">
    <source>
        <dbReference type="Proteomes" id="UP000824089"/>
    </source>
</evidence>
<feature type="region of interest" description="Disordered" evidence="1">
    <location>
        <begin position="1"/>
        <end position="67"/>
    </location>
</feature>
<feature type="non-terminal residue" evidence="2">
    <location>
        <position position="1"/>
    </location>
</feature>
<reference evidence="2" key="1">
    <citation type="submission" date="2020-10" db="EMBL/GenBank/DDBJ databases">
        <authorList>
            <person name="Gilroy R."/>
        </authorList>
    </citation>
    <scope>NUCLEOTIDE SEQUENCE</scope>
    <source>
        <strain evidence="2">CHK195-4489</strain>
    </source>
</reference>
<dbReference type="Proteomes" id="UP000824089">
    <property type="component" value="Unassembled WGS sequence"/>
</dbReference>
<protein>
    <submittedName>
        <fullName evidence="2">Uncharacterized protein</fullName>
    </submittedName>
</protein>
<proteinExistence type="predicted"/>
<accession>A0A9D1I8R1</accession>
<name>A0A9D1I8R1_9CLOT</name>
<feature type="compositionally biased region" description="Pro residues" evidence="1">
    <location>
        <begin position="32"/>
        <end position="63"/>
    </location>
</feature>
<sequence length="183" mass="20721">GMTLKEYQETETLRESLQVSAVSEHPFKTSAPPSPSPTPRPTPTESPPTPTPTPTASPTPSPTEDPLFAQTEGHVRMVSEEIAAFVSGKKDFHEIAHFFADGTATKKTLSNFVNEYYIHLTSYELSQWQITDWKREGDEALSCRVQFLLTAYWEETVSGTDQMDYQMTLRKIDGEWLIYELKL</sequence>
<dbReference type="AlphaFoldDB" id="A0A9D1I8R1"/>
<gene>
    <name evidence="2" type="ORF">IAD50_07925</name>
</gene>
<feature type="compositionally biased region" description="Basic and acidic residues" evidence="1">
    <location>
        <begin position="1"/>
        <end position="14"/>
    </location>
</feature>